<protein>
    <submittedName>
        <fullName evidence="2">Uncharacterized protein</fullName>
    </submittedName>
</protein>
<organism evidence="2 3">
    <name type="scientific">Hymenolepis diminuta</name>
    <name type="common">Rat tapeworm</name>
    <dbReference type="NCBI Taxonomy" id="6216"/>
    <lineage>
        <taxon>Eukaryota</taxon>
        <taxon>Metazoa</taxon>
        <taxon>Spiralia</taxon>
        <taxon>Lophotrochozoa</taxon>
        <taxon>Platyhelminthes</taxon>
        <taxon>Cestoda</taxon>
        <taxon>Eucestoda</taxon>
        <taxon>Cyclophyllidea</taxon>
        <taxon>Hymenolepididae</taxon>
        <taxon>Hymenolepis</taxon>
    </lineage>
</organism>
<dbReference type="EMBL" id="CABIJS010000033">
    <property type="protein sequence ID" value="VUZ40306.1"/>
    <property type="molecule type" value="Genomic_DNA"/>
</dbReference>
<keyword evidence="1" id="KW-0472">Membrane</keyword>
<keyword evidence="1" id="KW-1133">Transmembrane helix</keyword>
<dbReference type="AlphaFoldDB" id="A0A564XZJ4"/>
<evidence type="ECO:0000313" key="3">
    <source>
        <dbReference type="Proteomes" id="UP000321570"/>
    </source>
</evidence>
<feature type="transmembrane region" description="Helical" evidence="1">
    <location>
        <begin position="54"/>
        <end position="72"/>
    </location>
</feature>
<proteinExistence type="predicted"/>
<name>A0A564XZJ4_HYMDI</name>
<gene>
    <name evidence="2" type="ORF">WMSIL1_LOCUS1498</name>
</gene>
<keyword evidence="3" id="KW-1185">Reference proteome</keyword>
<keyword evidence="1" id="KW-0812">Transmembrane</keyword>
<sequence>MSVMDSYAYLLSPLLLSIPSLSLLLVSILAVASLNTFWSNQLLTFCTTSVVNSYSNSYGLVTVVAIICFQLPDVSC</sequence>
<evidence type="ECO:0000256" key="1">
    <source>
        <dbReference type="SAM" id="Phobius"/>
    </source>
</evidence>
<evidence type="ECO:0000313" key="2">
    <source>
        <dbReference type="EMBL" id="VUZ40306.1"/>
    </source>
</evidence>
<accession>A0A564XZJ4</accession>
<reference evidence="2 3" key="1">
    <citation type="submission" date="2019-07" db="EMBL/GenBank/DDBJ databases">
        <authorList>
            <person name="Jastrzebski P J."/>
            <person name="Paukszto L."/>
            <person name="Jastrzebski P J."/>
        </authorList>
    </citation>
    <scope>NUCLEOTIDE SEQUENCE [LARGE SCALE GENOMIC DNA]</scope>
    <source>
        <strain evidence="2 3">WMS-il1</strain>
    </source>
</reference>
<feature type="transmembrane region" description="Helical" evidence="1">
    <location>
        <begin position="7"/>
        <end position="34"/>
    </location>
</feature>
<dbReference type="Proteomes" id="UP000321570">
    <property type="component" value="Unassembled WGS sequence"/>
</dbReference>